<evidence type="ECO:0000256" key="1">
    <source>
        <dbReference type="SAM" id="MobiDB-lite"/>
    </source>
</evidence>
<reference evidence="3 4" key="3">
    <citation type="journal article" date="2017" name="G3 (Bethesda)">
        <title>Comparative analysis highlights variable genome content of wheat rusts and divergence of the mating loci.</title>
        <authorList>
            <person name="Cuomo C.A."/>
            <person name="Bakkeren G."/>
            <person name="Khalil H.B."/>
            <person name="Panwar V."/>
            <person name="Joly D."/>
            <person name="Linning R."/>
            <person name="Sakthikumar S."/>
            <person name="Song X."/>
            <person name="Adiconis X."/>
            <person name="Fan L."/>
            <person name="Goldberg J.M."/>
            <person name="Levin J.Z."/>
            <person name="Young S."/>
            <person name="Zeng Q."/>
            <person name="Anikster Y."/>
            <person name="Bruce M."/>
            <person name="Wang M."/>
            <person name="Yin C."/>
            <person name="McCallum B."/>
            <person name="Szabo L.J."/>
            <person name="Hulbert S."/>
            <person name="Chen X."/>
            <person name="Fellers J.P."/>
        </authorList>
    </citation>
    <scope>NUCLEOTIDE SEQUENCE</scope>
    <source>
        <strain evidence="4">Isolate 1-1 / race 1 (BBBD)</strain>
        <strain evidence="3">isolate 1-1 / race 1 (BBBD)</strain>
    </source>
</reference>
<accession>A0A180GUW5</accession>
<organism evidence="2">
    <name type="scientific">Puccinia triticina (isolate 1-1 / race 1 (BBBD))</name>
    <name type="common">Brown leaf rust fungus</name>
    <dbReference type="NCBI Taxonomy" id="630390"/>
    <lineage>
        <taxon>Eukaryota</taxon>
        <taxon>Fungi</taxon>
        <taxon>Dikarya</taxon>
        <taxon>Basidiomycota</taxon>
        <taxon>Pucciniomycotina</taxon>
        <taxon>Pucciniomycetes</taxon>
        <taxon>Pucciniales</taxon>
        <taxon>Pucciniaceae</taxon>
        <taxon>Puccinia</taxon>
    </lineage>
</organism>
<feature type="region of interest" description="Disordered" evidence="1">
    <location>
        <begin position="430"/>
        <end position="495"/>
    </location>
</feature>
<evidence type="ECO:0000313" key="4">
    <source>
        <dbReference type="Proteomes" id="UP000005240"/>
    </source>
</evidence>
<proteinExistence type="predicted"/>
<feature type="compositionally biased region" description="Low complexity" evidence="1">
    <location>
        <begin position="473"/>
        <end position="495"/>
    </location>
</feature>
<evidence type="ECO:0000313" key="2">
    <source>
        <dbReference type="EMBL" id="OAV96331.1"/>
    </source>
</evidence>
<dbReference type="EMBL" id="ADAS02000020">
    <property type="protein sequence ID" value="OAV96331.1"/>
    <property type="molecule type" value="Genomic_DNA"/>
</dbReference>
<feature type="compositionally biased region" description="Polar residues" evidence="1">
    <location>
        <begin position="430"/>
        <end position="464"/>
    </location>
</feature>
<protein>
    <submittedName>
        <fullName evidence="2 3">Uncharacterized protein</fullName>
    </submittedName>
</protein>
<keyword evidence="4" id="KW-1185">Reference proteome</keyword>
<dbReference type="VEuPathDB" id="FungiDB:PTTG_26358"/>
<dbReference type="EnsemblFungi" id="PTTG_26358-t43_1">
    <property type="protein sequence ID" value="PTTG_26358-t43_1-p1"/>
    <property type="gene ID" value="PTTG_26358"/>
</dbReference>
<feature type="compositionally biased region" description="Basic residues" evidence="1">
    <location>
        <begin position="42"/>
        <end position="53"/>
    </location>
</feature>
<reference evidence="2" key="2">
    <citation type="submission" date="2016-05" db="EMBL/GenBank/DDBJ databases">
        <title>Comparative analysis highlights variable genome content of wheat rusts and divergence of the mating loci.</title>
        <authorList>
            <person name="Cuomo C.A."/>
            <person name="Bakkeren G."/>
            <person name="Szabo L."/>
            <person name="Khalil H."/>
            <person name="Joly D."/>
            <person name="Goldberg J."/>
            <person name="Young S."/>
            <person name="Zeng Q."/>
            <person name="Fellers J."/>
        </authorList>
    </citation>
    <scope>NUCLEOTIDE SEQUENCE [LARGE SCALE GENOMIC DNA]</scope>
    <source>
        <strain evidence="2">1-1 BBBD Race 1</strain>
    </source>
</reference>
<gene>
    <name evidence="2" type="ORF">PTTG_26358</name>
</gene>
<sequence>MSHSPQNTHSPPSANNPWLPANLTGIQPEAYATNNPPPASSSHHHSRSRHSSTPRHTGPNMPGLQDNGPLAPGTDGPAIYTKADVARFLQQAQHQNRTVGQNVCEAIATLTDSQRLKPDGSNFTDWDLFLRERTRELFADNLWFMKPNPHGADEQLGRSLLLVTVDASMMLCWEKLKNCKLSDHGSSTAAMSYLLELLDDFNTLQLKINCENVGGLVLQSALESGSEHCCEVNHRVEQDLASSSRTLSRRAVTTDQILKHIDVAKQQLDLNAQTPSSFGAQLLDTTTHSLPGPYAHAMELYHPDFWPGLPPQVEGMAIQGLQCWNCCSPDNFLSKCPVPRRTNFDLPPVVPWPTNCFQTSRAVQPVVLPGNFQAWYPIVTPPGFVPQPYQPMPQQFPPVLNPYVPVNPAWKPDLYRPDNCQDYRQQSLLTSQQRIQPRPTANLSTSDNSHSTAYNPRFHTQTKVPQYCPAPPTAQQQPSYPPTQQYTQETPSQPQSVARVLEIGCLDQELKSGLQPCFSQLAVGNGDDPVIDTGATHHLMGNWSWGPIVSDPEWANRHS</sequence>
<dbReference type="Proteomes" id="UP000005240">
    <property type="component" value="Unassembled WGS sequence"/>
</dbReference>
<reference evidence="2" key="1">
    <citation type="submission" date="2009-11" db="EMBL/GenBank/DDBJ databases">
        <authorList>
            <consortium name="The Broad Institute Genome Sequencing Platform"/>
            <person name="Ward D."/>
            <person name="Feldgarden M."/>
            <person name="Earl A."/>
            <person name="Young S.K."/>
            <person name="Zeng Q."/>
            <person name="Koehrsen M."/>
            <person name="Alvarado L."/>
            <person name="Berlin A."/>
            <person name="Bochicchio J."/>
            <person name="Borenstein D."/>
            <person name="Chapman S.B."/>
            <person name="Chen Z."/>
            <person name="Engels R."/>
            <person name="Freedman E."/>
            <person name="Gellesch M."/>
            <person name="Goldberg J."/>
            <person name="Griggs A."/>
            <person name="Gujja S."/>
            <person name="Heilman E."/>
            <person name="Heiman D."/>
            <person name="Hepburn T."/>
            <person name="Howarth C."/>
            <person name="Jen D."/>
            <person name="Larson L."/>
            <person name="Lewis B."/>
            <person name="Mehta T."/>
            <person name="Park D."/>
            <person name="Pearson M."/>
            <person name="Roberts A."/>
            <person name="Saif S."/>
            <person name="Shea T."/>
            <person name="Shenoy N."/>
            <person name="Sisk P."/>
            <person name="Stolte C."/>
            <person name="Sykes S."/>
            <person name="Thomson T."/>
            <person name="Walk T."/>
            <person name="White J."/>
            <person name="Yandava C."/>
            <person name="Izard J."/>
            <person name="Baranova O.V."/>
            <person name="Blanton J.M."/>
            <person name="Tanner A.C."/>
            <person name="Dewhirst F.E."/>
            <person name="Haas B."/>
            <person name="Nusbaum C."/>
            <person name="Birren B."/>
        </authorList>
    </citation>
    <scope>NUCLEOTIDE SEQUENCE [LARGE SCALE GENOMIC DNA]</scope>
    <source>
        <strain evidence="2">1-1 BBBD Race 1</strain>
    </source>
</reference>
<feature type="region of interest" description="Disordered" evidence="1">
    <location>
        <begin position="1"/>
        <end position="78"/>
    </location>
</feature>
<evidence type="ECO:0000313" key="3">
    <source>
        <dbReference type="EnsemblFungi" id="PTTG_26358-t43_1-p1"/>
    </source>
</evidence>
<feature type="compositionally biased region" description="Polar residues" evidence="1">
    <location>
        <begin position="1"/>
        <end position="16"/>
    </location>
</feature>
<name>A0A180GUW5_PUCT1</name>
<reference evidence="3" key="4">
    <citation type="submission" date="2025-05" db="UniProtKB">
        <authorList>
            <consortium name="EnsemblFungi"/>
        </authorList>
    </citation>
    <scope>IDENTIFICATION</scope>
    <source>
        <strain evidence="3">isolate 1-1 / race 1 (BBBD)</strain>
    </source>
</reference>
<dbReference type="AlphaFoldDB" id="A0A180GUW5"/>